<accession>A0A1F6ETB0</accession>
<keyword evidence="1" id="KW-0812">Transmembrane</keyword>
<evidence type="ECO:0000313" key="3">
    <source>
        <dbReference type="Proteomes" id="UP000177215"/>
    </source>
</evidence>
<gene>
    <name evidence="2" type="ORF">A3B35_00280</name>
</gene>
<dbReference type="EMBL" id="MFMC01000034">
    <property type="protein sequence ID" value="OGG76876.1"/>
    <property type="molecule type" value="Genomic_DNA"/>
</dbReference>
<comment type="caution">
    <text evidence="2">The sequence shown here is derived from an EMBL/GenBank/DDBJ whole genome shotgun (WGS) entry which is preliminary data.</text>
</comment>
<dbReference type="AlphaFoldDB" id="A0A1F6ETB0"/>
<proteinExistence type="predicted"/>
<evidence type="ECO:0000256" key="1">
    <source>
        <dbReference type="SAM" id="Phobius"/>
    </source>
</evidence>
<organism evidence="2 3">
    <name type="scientific">Candidatus Kaiserbacteria bacterium RIFCSPLOWO2_01_FULL_54_24</name>
    <dbReference type="NCBI Taxonomy" id="1798515"/>
    <lineage>
        <taxon>Bacteria</taxon>
        <taxon>Candidatus Kaiseribacteriota</taxon>
    </lineage>
</organism>
<protein>
    <submittedName>
        <fullName evidence="2">Uncharacterized protein</fullName>
    </submittedName>
</protein>
<name>A0A1F6ETB0_9BACT</name>
<keyword evidence="1" id="KW-1133">Transmembrane helix</keyword>
<feature type="transmembrane region" description="Helical" evidence="1">
    <location>
        <begin position="71"/>
        <end position="96"/>
    </location>
</feature>
<keyword evidence="1" id="KW-0472">Membrane</keyword>
<evidence type="ECO:0000313" key="2">
    <source>
        <dbReference type="EMBL" id="OGG76876.1"/>
    </source>
</evidence>
<reference evidence="2 3" key="1">
    <citation type="journal article" date="2016" name="Nat. Commun.">
        <title>Thousands of microbial genomes shed light on interconnected biogeochemical processes in an aquifer system.</title>
        <authorList>
            <person name="Anantharaman K."/>
            <person name="Brown C.T."/>
            <person name="Hug L.A."/>
            <person name="Sharon I."/>
            <person name="Castelle C.J."/>
            <person name="Probst A.J."/>
            <person name="Thomas B.C."/>
            <person name="Singh A."/>
            <person name="Wilkins M.J."/>
            <person name="Karaoz U."/>
            <person name="Brodie E.L."/>
            <person name="Williams K.H."/>
            <person name="Hubbard S.S."/>
            <person name="Banfield J.F."/>
        </authorList>
    </citation>
    <scope>NUCLEOTIDE SEQUENCE [LARGE SCALE GENOMIC DNA]</scope>
</reference>
<dbReference type="STRING" id="1798515.A3B35_00280"/>
<dbReference type="Proteomes" id="UP000177215">
    <property type="component" value="Unassembled WGS sequence"/>
</dbReference>
<sequence>MVVKETVTYNGIADWGNVFDGEPFERIGAVVSRADAVFRVVMEVLVETVLDEDAGFTDTDDVETLADGVEVLAPVTVFVGIIFFCTFLTAVTAAAYESSIFKAM</sequence>